<dbReference type="CDD" id="cd06225">
    <property type="entry name" value="HAMP"/>
    <property type="match status" value="1"/>
</dbReference>
<dbReference type="PANTHER" id="PTHR43531:SF11">
    <property type="entry name" value="METHYL-ACCEPTING CHEMOTAXIS PROTEIN 3"/>
    <property type="match status" value="1"/>
</dbReference>
<comment type="caution">
    <text evidence="8">The sequence shown here is derived from an EMBL/GenBank/DDBJ whole genome shotgun (WGS) entry which is preliminary data.</text>
</comment>
<dbReference type="SMART" id="SM00283">
    <property type="entry name" value="MA"/>
    <property type="match status" value="1"/>
</dbReference>
<keyword evidence="3" id="KW-0807">Transducer</keyword>
<evidence type="ECO:0000313" key="8">
    <source>
        <dbReference type="EMBL" id="TXJ39809.1"/>
    </source>
</evidence>
<evidence type="ECO:0000256" key="2">
    <source>
        <dbReference type="ARBA" id="ARBA00029447"/>
    </source>
</evidence>
<keyword evidence="4" id="KW-0175">Coiled coil</keyword>
<feature type="transmembrane region" description="Helical" evidence="5">
    <location>
        <begin position="18"/>
        <end position="37"/>
    </location>
</feature>
<evidence type="ECO:0000256" key="5">
    <source>
        <dbReference type="SAM" id="Phobius"/>
    </source>
</evidence>
<evidence type="ECO:0000256" key="3">
    <source>
        <dbReference type="PROSITE-ProRule" id="PRU00284"/>
    </source>
</evidence>
<feature type="transmembrane region" description="Helical" evidence="5">
    <location>
        <begin position="82"/>
        <end position="101"/>
    </location>
</feature>
<dbReference type="PANTHER" id="PTHR43531">
    <property type="entry name" value="PROTEIN ICFG"/>
    <property type="match status" value="1"/>
</dbReference>
<dbReference type="GO" id="GO:0005886">
    <property type="term" value="C:plasma membrane"/>
    <property type="evidence" value="ECO:0007669"/>
    <property type="project" value="TreeGrafter"/>
</dbReference>
<sequence length="977" mass="110731">MAVEKPQQKTIFSLKMQLIFTYIIINLPIWYIILYFFVYSHKIPFYGIKIIATVFSVVSILKYFEIWQNGINIQIARKTIKLFTATSIISSFLEIVLYNILNKDVFIYTSIIAMIACLLVNGAAVSLTLLSFKIATLKLDLEVNINTFYIPITTKIIYTIYFFFFSVVLIFLIYSINVNENLYINNYVNSTLNEILKIDNNIYSLNNYIKNDLDIYNRVINNIYSNRYTQNRDILKTEIESRLSYINRISKNNYKAIYINMDREFLDSNLAYSISITKNSYSNDNAYTIRTADSLTTHPVLENNATRRDFFISVIANDKNDINVSAHYPIVLNDIQIGYIISDINIKDYYSNMITNTSLSDLSYIYYDFNTKEVLLTSESESILENVNLVLREKSANLIKYVTEFGSQLGNKYLYVTPILNISGNRTMVVMYYIKNLNVIAIYYRDLTSIIKSSAIERDISIILSIVIIIFLVVSGTYLYIIRQLFKPIDSATESAKGLIGGKGDLRKRIYSKNNDEIGVLVYNFNLFLNVLDDIIGNLKTESNNVFHEIKLIDKAIESNAQMVNDQSASITQNIASVNNIINSIKNVTNSSEQQKHAFSSASIAVEELLQTIYKISDNMEKQASAVEQTSSSIEEMISNITSVAKSITKAHSFSKKLLIDAHDGGDMVDEVIEAVRGIEESSDQIKEIVNVIQGIAEQTNLLAMNAAIEAAHAGEQGRGFSVVADEIRLLAEHTAENTKTITNIIKTITKRIDETVELANNSGKSLENILDMSENTSRVVAEINTANSELEIGGRDMLETIKHLNNITMGVKENVREQINSGDVVDSQITLLDQINKEVAEIIQANSVGATEVVSTMAFLNELSVKTAKSNHEFFMVTSKLSESFNKFQSIMSGFITNVDNVETEKSDDIILNLDTEEFNTDEIEINKIGESEYKIDTEIQELEKELSNIEDDIFSKDNKVLETLKEDFKNPDMFY</sequence>
<proteinExistence type="inferred from homology"/>
<keyword evidence="5" id="KW-0472">Membrane</keyword>
<keyword evidence="1" id="KW-0145">Chemotaxis</keyword>
<dbReference type="InterPro" id="IPR051310">
    <property type="entry name" value="MCP_chemotaxis"/>
</dbReference>
<dbReference type="Proteomes" id="UP000323176">
    <property type="component" value="Unassembled WGS sequence"/>
</dbReference>
<evidence type="ECO:0000256" key="1">
    <source>
        <dbReference type="ARBA" id="ARBA00022500"/>
    </source>
</evidence>
<dbReference type="GO" id="GO:0004888">
    <property type="term" value="F:transmembrane signaling receptor activity"/>
    <property type="evidence" value="ECO:0007669"/>
    <property type="project" value="TreeGrafter"/>
</dbReference>
<dbReference type="Gene3D" id="6.10.340.10">
    <property type="match status" value="1"/>
</dbReference>
<dbReference type="EMBL" id="SAXY01000055">
    <property type="protein sequence ID" value="TXJ39809.1"/>
    <property type="molecule type" value="Genomic_DNA"/>
</dbReference>
<dbReference type="InterPro" id="IPR004089">
    <property type="entry name" value="MCPsignal_dom"/>
</dbReference>
<dbReference type="InterPro" id="IPR003660">
    <property type="entry name" value="HAMP_dom"/>
</dbReference>
<feature type="transmembrane region" description="Helical" evidence="5">
    <location>
        <begin position="156"/>
        <end position="176"/>
    </location>
</feature>
<dbReference type="Gene3D" id="1.10.287.950">
    <property type="entry name" value="Methyl-accepting chemotaxis protein"/>
    <property type="match status" value="1"/>
</dbReference>
<gene>
    <name evidence="8" type="ORF">EPJ72_09065</name>
</gene>
<reference evidence="8 9" key="1">
    <citation type="journal article" date="1992" name="Lakartidningen">
        <title>[Penicillin V and not amoxicillin is the first choice preparation in acute otitis].</title>
        <authorList>
            <person name="Kamme C."/>
            <person name="Lundgren K."/>
            <person name="Prellner K."/>
        </authorList>
    </citation>
    <scope>NUCLEOTIDE SEQUENCE [LARGE SCALE GENOMIC DNA]</scope>
    <source>
        <strain evidence="8 9">PC5538III-hc</strain>
    </source>
</reference>
<evidence type="ECO:0000313" key="9">
    <source>
        <dbReference type="Proteomes" id="UP000323176"/>
    </source>
</evidence>
<feature type="transmembrane region" description="Helical" evidence="5">
    <location>
        <begin position="43"/>
        <end position="61"/>
    </location>
</feature>
<comment type="similarity">
    <text evidence="2">Belongs to the methyl-accepting chemotaxis (MCP) protein family.</text>
</comment>
<keyword evidence="5" id="KW-1133">Transmembrane helix</keyword>
<feature type="transmembrane region" description="Helical" evidence="5">
    <location>
        <begin position="107"/>
        <end position="135"/>
    </location>
</feature>
<dbReference type="PROSITE" id="PS50885">
    <property type="entry name" value="HAMP"/>
    <property type="match status" value="1"/>
</dbReference>
<protein>
    <submittedName>
        <fullName evidence="8">Methyl-accepting chemotaxis protein</fullName>
    </submittedName>
</protein>
<evidence type="ECO:0000259" key="7">
    <source>
        <dbReference type="PROSITE" id="PS50885"/>
    </source>
</evidence>
<name>A0A5C8EP44_BRAPL</name>
<feature type="domain" description="Methyl-accepting transducer" evidence="6">
    <location>
        <begin position="598"/>
        <end position="844"/>
    </location>
</feature>
<evidence type="ECO:0000259" key="6">
    <source>
        <dbReference type="PROSITE" id="PS50111"/>
    </source>
</evidence>
<accession>A0A5C8EP44</accession>
<feature type="domain" description="HAMP" evidence="7">
    <location>
        <begin position="483"/>
        <end position="537"/>
    </location>
</feature>
<dbReference type="AlphaFoldDB" id="A0A5C8EP44"/>
<dbReference type="GO" id="GO:0006935">
    <property type="term" value="P:chemotaxis"/>
    <property type="evidence" value="ECO:0007669"/>
    <property type="project" value="UniProtKB-KW"/>
</dbReference>
<dbReference type="SUPFAM" id="SSF58104">
    <property type="entry name" value="Methyl-accepting chemotaxis protein (MCP) signaling domain"/>
    <property type="match status" value="2"/>
</dbReference>
<dbReference type="OrthoDB" id="332024at2"/>
<feature type="coiled-coil region" evidence="4">
    <location>
        <begin position="934"/>
        <end position="961"/>
    </location>
</feature>
<evidence type="ECO:0000256" key="4">
    <source>
        <dbReference type="SAM" id="Coils"/>
    </source>
</evidence>
<dbReference type="GO" id="GO:0007165">
    <property type="term" value="P:signal transduction"/>
    <property type="evidence" value="ECO:0007669"/>
    <property type="project" value="UniProtKB-KW"/>
</dbReference>
<feature type="transmembrane region" description="Helical" evidence="5">
    <location>
        <begin position="460"/>
        <end position="481"/>
    </location>
</feature>
<keyword evidence="5" id="KW-0812">Transmembrane</keyword>
<organism evidence="8 9">
    <name type="scientific">Brachyspira pilosicoli</name>
    <name type="common">Serpulina pilosicoli</name>
    <dbReference type="NCBI Taxonomy" id="52584"/>
    <lineage>
        <taxon>Bacteria</taxon>
        <taxon>Pseudomonadati</taxon>
        <taxon>Spirochaetota</taxon>
        <taxon>Spirochaetia</taxon>
        <taxon>Brachyspirales</taxon>
        <taxon>Brachyspiraceae</taxon>
        <taxon>Brachyspira</taxon>
    </lineage>
</organism>
<dbReference type="Pfam" id="PF00015">
    <property type="entry name" value="MCPsignal"/>
    <property type="match status" value="1"/>
</dbReference>
<dbReference type="PROSITE" id="PS50111">
    <property type="entry name" value="CHEMOTAXIS_TRANSDUC_2"/>
    <property type="match status" value="1"/>
</dbReference>